<reference evidence="1" key="2">
    <citation type="submission" date="2021-10" db="EMBL/GenBank/DDBJ databases">
        <authorList>
            <person name="Piombo E."/>
        </authorList>
    </citation>
    <scope>NUCLEOTIDE SEQUENCE</scope>
</reference>
<gene>
    <name evidence="1" type="ORF">CRV2_00000039</name>
</gene>
<organism evidence="1 2">
    <name type="scientific">Clonostachys rosea f. rosea IK726</name>
    <dbReference type="NCBI Taxonomy" id="1349383"/>
    <lineage>
        <taxon>Eukaryota</taxon>
        <taxon>Fungi</taxon>
        <taxon>Dikarya</taxon>
        <taxon>Ascomycota</taxon>
        <taxon>Pezizomycotina</taxon>
        <taxon>Sordariomycetes</taxon>
        <taxon>Hypocreomycetidae</taxon>
        <taxon>Hypocreales</taxon>
        <taxon>Bionectriaceae</taxon>
        <taxon>Clonostachys</taxon>
    </lineage>
</organism>
<name>A0ACA9TQ53_BIOOC</name>
<dbReference type="EMBL" id="CADEHS020000007">
    <property type="protein sequence ID" value="CAG9942888.1"/>
    <property type="molecule type" value="Genomic_DNA"/>
</dbReference>
<proteinExistence type="predicted"/>
<evidence type="ECO:0000313" key="2">
    <source>
        <dbReference type="Proteomes" id="UP000836387"/>
    </source>
</evidence>
<accession>A0ACA9TQ53</accession>
<dbReference type="Proteomes" id="UP000836387">
    <property type="component" value="Unassembled WGS sequence"/>
</dbReference>
<evidence type="ECO:0000313" key="1">
    <source>
        <dbReference type="EMBL" id="CAG9942888.1"/>
    </source>
</evidence>
<protein>
    <submittedName>
        <fullName evidence="1">Uncharacterized protein</fullName>
    </submittedName>
</protein>
<comment type="caution">
    <text evidence="1">The sequence shown here is derived from an EMBL/GenBank/DDBJ whole genome shotgun (WGS) entry which is preliminary data.</text>
</comment>
<reference evidence="1" key="1">
    <citation type="submission" date="2020-04" db="EMBL/GenBank/DDBJ databases">
        <authorList>
            <person name="Broberg M."/>
        </authorList>
    </citation>
    <scope>NUCLEOTIDE SEQUENCE</scope>
</reference>
<sequence>MHWCDSIEFELVGTNYYADSYKYRYHNSFSKSISLEDLRLESQRCELCSGLFGLIDYRLRYDTTKMDNDRHTPRLTDEEIHRDAKVHIAISSKTARNWSLGLWGLSSRTVINLSVVLGSYHVDILLQRAGPGGRVPVTHKSETKDGDDTLSYIAPGSWRTEEFDPSLEDQSHPIVGRLQVAFGRWRPLQIDFSTLRRWMNICDDGHELCKNQYKAARVPRLRLVDVNKMCIIDVSSRDHYPQFATLSYVWGREPFLRLSRDNLKHLMTPGSLDKTPPPLTIRDALQICHGLQLQFIWVDGLCIIQDDKSDMIDSMDSIYRQSVITIVAASGASAHAGIPGVRPETRHLEQHKLQARGVQLIDSVDSKQLQAQGLLQEPEWISGTPWAQRAWTFQEGLVSRRLLIFTAEQVYWSCRRGLLSEDTVEHFEGSDAEQYEDSNSAFNPLECQSLAITFSKCNLTYESDIQRAYLGVQNHLDKKWGGHKFSWGLPHGSFCSSLMWEWEFDTGRRPRNGTHPIKSADGTVTRASFPSWSWMGWTGAELVAIQHEQRVIKPKPLAELLANSETGNGDRKWRKDITEADFTPALISNPALKHSALLFYTQTAKVRYDPTIAADVTSRFETPSNVKRTDQTYPFSVMIRNKFYKILEEHQRKGQQHTGTLEEVTLAVVFAERTLNTSVARGEFKLYCWLIIERDGIWMRRSYMNTVVSLDMWKILSQKSWELICMI</sequence>
<keyword evidence="2" id="KW-1185">Reference proteome</keyword>